<dbReference type="EMBL" id="MRWU01000019">
    <property type="protein sequence ID" value="OSX90271.1"/>
    <property type="molecule type" value="Genomic_DNA"/>
</dbReference>
<dbReference type="RefSeq" id="WP_087963120.1">
    <property type="nucleotide sequence ID" value="NZ_MRWU01000019.1"/>
</dbReference>
<evidence type="ECO:0000313" key="2">
    <source>
        <dbReference type="Proteomes" id="UP000194131"/>
    </source>
</evidence>
<evidence type="ECO:0000313" key="1">
    <source>
        <dbReference type="EMBL" id="OSX90271.1"/>
    </source>
</evidence>
<organism evidence="1 2">
    <name type="scientific">Bacillus mycoides</name>
    <dbReference type="NCBI Taxonomy" id="1405"/>
    <lineage>
        <taxon>Bacteria</taxon>
        <taxon>Bacillati</taxon>
        <taxon>Bacillota</taxon>
        <taxon>Bacilli</taxon>
        <taxon>Bacillales</taxon>
        <taxon>Bacillaceae</taxon>
        <taxon>Bacillus</taxon>
        <taxon>Bacillus cereus group</taxon>
    </lineage>
</organism>
<protein>
    <submittedName>
        <fullName evidence="1">Uncharacterized protein</fullName>
    </submittedName>
</protein>
<dbReference type="AlphaFoldDB" id="A0AAP7W560"/>
<dbReference type="Proteomes" id="UP000194131">
    <property type="component" value="Unassembled WGS sequence"/>
</dbReference>
<proteinExistence type="predicted"/>
<sequence length="219" mass="25648">MGKYWYDNDELTKRINRDVSLESLTEAQDEDGKEMGMEVLHFLIRNQKNHKKRKIQVIRQKDLDCQDLLGQVLRDYQDGINHLKKDFRKDDGKKFVRSRAIGQMKQDMIYSKDALDGVFGYRNAAKESTIPNLSVIDLKNPAHVKVLLPMNIEFDPNNDLSFIFLDLEELIQHLNDDEKLVVDMLRDERQINEIAQALDITYKACQYKIRKICGKIANF</sequence>
<reference evidence="1 2" key="1">
    <citation type="submission" date="2016-12" db="EMBL/GenBank/DDBJ databases">
        <title>Genome Sequences of Twelve Sporeforming Bacillus Species Isolated from Foods.</title>
        <authorList>
            <person name="De Jong A."/>
            <person name="Holsappel S."/>
            <person name="Kuipers O.P."/>
        </authorList>
    </citation>
    <scope>NUCLEOTIDE SEQUENCE [LARGE SCALE GENOMIC DNA]</scope>
    <source>
        <strain evidence="1 2">S3E15</strain>
    </source>
</reference>
<gene>
    <name evidence="1" type="ORF">S3E15_01835</name>
</gene>
<name>A0AAP7W560_BACMY</name>
<comment type="caution">
    <text evidence="1">The sequence shown here is derived from an EMBL/GenBank/DDBJ whole genome shotgun (WGS) entry which is preliminary data.</text>
</comment>
<accession>A0AAP7W560</accession>